<keyword evidence="2" id="KW-1133">Transmembrane helix</keyword>
<organism evidence="3 4">
    <name type="scientific">Streptomyces jeddahensis</name>
    <dbReference type="NCBI Taxonomy" id="1716141"/>
    <lineage>
        <taxon>Bacteria</taxon>
        <taxon>Bacillati</taxon>
        <taxon>Actinomycetota</taxon>
        <taxon>Actinomycetes</taxon>
        <taxon>Kitasatosporales</taxon>
        <taxon>Streptomycetaceae</taxon>
        <taxon>Streptomyces</taxon>
    </lineage>
</organism>
<feature type="transmembrane region" description="Helical" evidence="2">
    <location>
        <begin position="14"/>
        <end position="34"/>
    </location>
</feature>
<keyword evidence="2" id="KW-0812">Transmembrane</keyword>
<dbReference type="AlphaFoldDB" id="A0A177HSC5"/>
<feature type="transmembrane region" description="Helical" evidence="2">
    <location>
        <begin position="46"/>
        <end position="66"/>
    </location>
</feature>
<feature type="compositionally biased region" description="Low complexity" evidence="1">
    <location>
        <begin position="136"/>
        <end position="162"/>
    </location>
</feature>
<evidence type="ECO:0000256" key="1">
    <source>
        <dbReference type="SAM" id="MobiDB-lite"/>
    </source>
</evidence>
<dbReference type="STRING" id="1716141.STSP_37150"/>
<dbReference type="EMBL" id="LOHS01000084">
    <property type="protein sequence ID" value="OAH13068.1"/>
    <property type="molecule type" value="Genomic_DNA"/>
</dbReference>
<name>A0A177HSC5_9ACTN</name>
<feature type="region of interest" description="Disordered" evidence="1">
    <location>
        <begin position="134"/>
        <end position="162"/>
    </location>
</feature>
<accession>A0A177HSC5</accession>
<proteinExistence type="predicted"/>
<evidence type="ECO:0000256" key="2">
    <source>
        <dbReference type="SAM" id="Phobius"/>
    </source>
</evidence>
<dbReference type="PATRIC" id="fig|1716141.3.peg.3903"/>
<keyword evidence="4" id="KW-1185">Reference proteome</keyword>
<keyword evidence="2" id="KW-0472">Membrane</keyword>
<sequence length="162" mass="16209">MDLMTRVRSQWDRLTAAATGVGGAVALIVGWHGVSGTPYPAEQLPYLASAGFGGLFLLGVSTALWLSADLRDEWRKLDRIEQALRAADGLGTFEAGRVVGASGAPGAFGPTGAPAGTPVPAAYAAPAPAPAEHGRTAIATAAPAGAVPATAPKPAPSAEDTR</sequence>
<reference evidence="3 4" key="1">
    <citation type="submission" date="2015-12" db="EMBL/GenBank/DDBJ databases">
        <title>Genome sequence of Streptomyces sp. G25.</title>
        <authorList>
            <person name="Poehlein A."/>
            <person name="Roettig A."/>
            <person name="Hiessl S."/>
            <person name="Hauschild P."/>
            <person name="Schauer J."/>
            <person name="Madkour M.H."/>
            <person name="Al-Ansari A.M."/>
            <person name="Almakishah N.H."/>
            <person name="Steinbuechel A."/>
            <person name="Daniel R."/>
        </authorList>
    </citation>
    <scope>NUCLEOTIDE SEQUENCE [LARGE SCALE GENOMIC DNA]</scope>
    <source>
        <strain evidence="4">G25(2015)</strain>
    </source>
</reference>
<gene>
    <name evidence="3" type="ORF">STSP_37150</name>
</gene>
<protein>
    <submittedName>
        <fullName evidence="3">Uncharacterized protein</fullName>
    </submittedName>
</protein>
<evidence type="ECO:0000313" key="3">
    <source>
        <dbReference type="EMBL" id="OAH13068.1"/>
    </source>
</evidence>
<comment type="caution">
    <text evidence="3">The sequence shown here is derived from an EMBL/GenBank/DDBJ whole genome shotgun (WGS) entry which is preliminary data.</text>
</comment>
<dbReference type="Proteomes" id="UP000077381">
    <property type="component" value="Unassembled WGS sequence"/>
</dbReference>
<evidence type="ECO:0000313" key="4">
    <source>
        <dbReference type="Proteomes" id="UP000077381"/>
    </source>
</evidence>